<evidence type="ECO:0000313" key="2">
    <source>
        <dbReference type="Proteomes" id="UP000003490"/>
    </source>
</evidence>
<reference evidence="1 2" key="2">
    <citation type="submission" date="2007-08" db="EMBL/GenBank/DDBJ databases">
        <authorList>
            <person name="Fulton L."/>
            <person name="Clifton S."/>
            <person name="Fulton B."/>
            <person name="Xu J."/>
            <person name="Minx P."/>
            <person name="Pepin K.H."/>
            <person name="Johnson M."/>
            <person name="Thiruvilangam P."/>
            <person name="Bhonagiri V."/>
            <person name="Nash W.E."/>
            <person name="Wang C."/>
            <person name="Mardis E.R."/>
            <person name="Wilson R.K."/>
        </authorList>
    </citation>
    <scope>NUCLEOTIDE SEQUENCE [LARGE SCALE GENOMIC DNA]</scope>
    <source>
        <strain evidence="1 2">DSM 753</strain>
    </source>
</reference>
<dbReference type="EMBL" id="ABCB02000018">
    <property type="protein sequence ID" value="EDO61179.1"/>
    <property type="molecule type" value="Genomic_DNA"/>
</dbReference>
<organism evidence="1 2">
    <name type="scientific">[Clostridium] leptum DSM 753</name>
    <dbReference type="NCBI Taxonomy" id="428125"/>
    <lineage>
        <taxon>Bacteria</taxon>
        <taxon>Bacillati</taxon>
        <taxon>Bacillota</taxon>
        <taxon>Clostridia</taxon>
        <taxon>Eubacteriales</taxon>
        <taxon>Oscillospiraceae</taxon>
        <taxon>Oscillospiraceae incertae sedis</taxon>
    </lineage>
</organism>
<comment type="caution">
    <text evidence="1">The sequence shown here is derived from an EMBL/GenBank/DDBJ whole genome shotgun (WGS) entry which is preliminary data.</text>
</comment>
<protein>
    <submittedName>
        <fullName evidence="1">Uncharacterized protein</fullName>
    </submittedName>
</protein>
<dbReference type="HOGENOM" id="CLU_3134123_0_0_9"/>
<name>A7VSN3_9FIRM</name>
<evidence type="ECO:0000313" key="1">
    <source>
        <dbReference type="EMBL" id="EDO61179.1"/>
    </source>
</evidence>
<dbReference type="Proteomes" id="UP000003490">
    <property type="component" value="Unassembled WGS sequence"/>
</dbReference>
<proteinExistence type="predicted"/>
<dbReference type="AlphaFoldDB" id="A7VSN3"/>
<gene>
    <name evidence="1" type="ORF">CLOLEP_01574</name>
</gene>
<accession>A7VSN3</accession>
<sequence>MPAGKDKLFPWFLRRALGEVSAFFMYPFDWLRGGCSSDTAFGADGNAAP</sequence>
<reference evidence="1 2" key="1">
    <citation type="submission" date="2007-08" db="EMBL/GenBank/DDBJ databases">
        <title>Draft genome sequence of Clostridium leptum (DSM 753).</title>
        <authorList>
            <person name="Sudarsanam P."/>
            <person name="Ley R."/>
            <person name="Guruge J."/>
            <person name="Turnbaugh P.J."/>
            <person name="Mahowald M."/>
            <person name="Liep D."/>
            <person name="Gordon J."/>
        </authorList>
    </citation>
    <scope>NUCLEOTIDE SEQUENCE [LARGE SCALE GENOMIC DNA]</scope>
    <source>
        <strain evidence="1 2">DSM 753</strain>
    </source>
</reference>